<feature type="signal peptide" evidence="1">
    <location>
        <begin position="1"/>
        <end position="21"/>
    </location>
</feature>
<dbReference type="OrthoDB" id="3404273at2"/>
<dbReference type="Proteomes" id="UP000199558">
    <property type="component" value="Unassembled WGS sequence"/>
</dbReference>
<evidence type="ECO:0000256" key="1">
    <source>
        <dbReference type="SAM" id="SignalP"/>
    </source>
</evidence>
<gene>
    <name evidence="2" type="ORF">GA0070622_1774</name>
</gene>
<proteinExistence type="predicted"/>
<dbReference type="EMBL" id="FLRH01000003">
    <property type="protein sequence ID" value="SBT64795.1"/>
    <property type="molecule type" value="Genomic_DNA"/>
</dbReference>
<evidence type="ECO:0000313" key="2">
    <source>
        <dbReference type="EMBL" id="SBT64795.1"/>
    </source>
</evidence>
<name>A0A1A9B5L2_9ACTN</name>
<evidence type="ECO:0008006" key="4">
    <source>
        <dbReference type="Google" id="ProtNLM"/>
    </source>
</evidence>
<reference evidence="3" key="1">
    <citation type="submission" date="2016-06" db="EMBL/GenBank/DDBJ databases">
        <authorList>
            <person name="Varghese N."/>
            <person name="Submissions Spin"/>
        </authorList>
    </citation>
    <scope>NUCLEOTIDE SEQUENCE [LARGE SCALE GENOMIC DNA]</scope>
    <source>
        <strain evidence="3">DSM 45794</strain>
    </source>
</reference>
<organism evidence="2 3">
    <name type="scientific">Micromonospora sediminicola</name>
    <dbReference type="NCBI Taxonomy" id="946078"/>
    <lineage>
        <taxon>Bacteria</taxon>
        <taxon>Bacillati</taxon>
        <taxon>Actinomycetota</taxon>
        <taxon>Actinomycetes</taxon>
        <taxon>Micromonosporales</taxon>
        <taxon>Micromonosporaceae</taxon>
        <taxon>Micromonospora</taxon>
    </lineage>
</organism>
<keyword evidence="1" id="KW-0732">Signal</keyword>
<accession>A0A1A9B5L2</accession>
<sequence length="145" mass="16161">MRKRLRIALGVALAGALVAPATVLGVHLAHPRDEDGYLAYLKRYGDPGSDDPVPVLPPAADLVAEGEAACDWMRDQPYALWRTDARYHFHAVYQRYEQHLAGRSPRWGSALPEMGSVTSGAWAHLCPAEWELRQPRRRPFAPPPD</sequence>
<evidence type="ECO:0000313" key="3">
    <source>
        <dbReference type="Proteomes" id="UP000199558"/>
    </source>
</evidence>
<dbReference type="RefSeq" id="WP_091571605.1">
    <property type="nucleotide sequence ID" value="NZ_FLRH01000003.1"/>
</dbReference>
<protein>
    <recommendedName>
        <fullName evidence="4">DUF732 domain-containing protein</fullName>
    </recommendedName>
</protein>
<dbReference type="AlphaFoldDB" id="A0A1A9B5L2"/>
<keyword evidence="3" id="KW-1185">Reference proteome</keyword>
<feature type="chain" id="PRO_5038836770" description="DUF732 domain-containing protein" evidence="1">
    <location>
        <begin position="22"/>
        <end position="145"/>
    </location>
</feature>